<comment type="subcellular location">
    <subcellularLocation>
        <location evidence="1">Nucleus</location>
    </subcellularLocation>
</comment>
<keyword evidence="4" id="KW-0804">Transcription</keyword>
<sequence>MPGENSTKQNKKRPMGLKARAAKKQKTDGEVTSGGAQVVDDFGDSNTATIMLKDDGEATNEIDELEGIFMSALEALDADEDPERAITLLRGTIHECDRILRVHDEEQQAEKESEPLEPRFYYIYGMALFSISELAEVEDKIEYLQLAKERLEQARESMGDELRFKVLEGLAKVELEQFAEMDARDEGKIEDVENRLVLALGALPKELPEQLVTESLGIFDLVLSLIDSRRLSEDASFKLLSWVDGAIVHLPGVETNPEIRTVQGRSKWVFSGILLDQQDEETGKVPREDDLIESLGNASSTLQGIESVEALLLRGEVLLNLGNIVDGEDQQEKHYAEAVQIFKQVQEKDELPEQFVQFLEDFEAEED</sequence>
<dbReference type="GO" id="GO:2000640">
    <property type="term" value="P:positive regulation of SREBP signaling pathway"/>
    <property type="evidence" value="ECO:0007669"/>
    <property type="project" value="TreeGrafter"/>
</dbReference>
<dbReference type="PANTHER" id="PTHR28290:SF1">
    <property type="entry name" value="ENHANCER OF TRANSLATION TERMINATION 1"/>
    <property type="match status" value="1"/>
</dbReference>
<feature type="coiled-coil region" evidence="6">
    <location>
        <begin position="134"/>
        <end position="161"/>
    </location>
</feature>
<dbReference type="PANTHER" id="PTHR28290">
    <property type="entry name" value="ENHANCER OF TRANSLATION TERMINATION 1"/>
    <property type="match status" value="1"/>
</dbReference>
<comment type="caution">
    <text evidence="8">The sequence shown here is derived from an EMBL/GenBank/DDBJ whole genome shotgun (WGS) entry which is preliminary data.</text>
</comment>
<protein>
    <submittedName>
        <fullName evidence="8">Uncharacterized protein</fullName>
    </submittedName>
</protein>
<evidence type="ECO:0000256" key="1">
    <source>
        <dbReference type="ARBA" id="ARBA00004123"/>
    </source>
</evidence>
<evidence type="ECO:0000313" key="9">
    <source>
        <dbReference type="Proteomes" id="UP001140172"/>
    </source>
</evidence>
<feature type="region of interest" description="Disordered" evidence="7">
    <location>
        <begin position="1"/>
        <end position="40"/>
    </location>
</feature>
<evidence type="ECO:0000256" key="6">
    <source>
        <dbReference type="SAM" id="Coils"/>
    </source>
</evidence>
<comment type="similarity">
    <text evidence="2">Belongs to the ETT1 family.</text>
</comment>
<organism evidence="8 9">
    <name type="scientific">Coemansia interrupta</name>
    <dbReference type="NCBI Taxonomy" id="1126814"/>
    <lineage>
        <taxon>Eukaryota</taxon>
        <taxon>Fungi</taxon>
        <taxon>Fungi incertae sedis</taxon>
        <taxon>Zoopagomycota</taxon>
        <taxon>Kickxellomycotina</taxon>
        <taxon>Kickxellomycetes</taxon>
        <taxon>Kickxellales</taxon>
        <taxon>Kickxellaceae</taxon>
        <taxon>Coemansia</taxon>
    </lineage>
</organism>
<dbReference type="AlphaFoldDB" id="A0A9W8HHW4"/>
<evidence type="ECO:0000256" key="5">
    <source>
        <dbReference type="ARBA" id="ARBA00023242"/>
    </source>
</evidence>
<feature type="compositionally biased region" description="Basic residues" evidence="7">
    <location>
        <begin position="9"/>
        <end position="24"/>
    </location>
</feature>
<proteinExistence type="inferred from homology"/>
<keyword evidence="3" id="KW-0805">Transcription regulation</keyword>
<evidence type="ECO:0000256" key="2">
    <source>
        <dbReference type="ARBA" id="ARBA00007273"/>
    </source>
</evidence>
<accession>A0A9W8HHW4</accession>
<dbReference type="GO" id="GO:0005634">
    <property type="term" value="C:nucleus"/>
    <property type="evidence" value="ECO:0007669"/>
    <property type="project" value="UniProtKB-SubCell"/>
</dbReference>
<evidence type="ECO:0000256" key="7">
    <source>
        <dbReference type="SAM" id="MobiDB-lite"/>
    </source>
</evidence>
<keyword evidence="6" id="KW-0175">Coiled coil</keyword>
<dbReference type="InterPro" id="IPR024318">
    <property type="entry name" value="Nro1/ETT1"/>
</dbReference>
<keyword evidence="5" id="KW-0539">Nucleus</keyword>
<reference evidence="8" key="1">
    <citation type="submission" date="2022-07" db="EMBL/GenBank/DDBJ databases">
        <title>Phylogenomic reconstructions and comparative analyses of Kickxellomycotina fungi.</title>
        <authorList>
            <person name="Reynolds N.K."/>
            <person name="Stajich J.E."/>
            <person name="Barry K."/>
            <person name="Grigoriev I.V."/>
            <person name="Crous P."/>
            <person name="Smith M.E."/>
        </authorList>
    </citation>
    <scope>NUCLEOTIDE SEQUENCE</scope>
    <source>
        <strain evidence="8">BCRC 34489</strain>
    </source>
</reference>
<name>A0A9W8HHW4_9FUNG</name>
<evidence type="ECO:0000256" key="3">
    <source>
        <dbReference type="ARBA" id="ARBA00023015"/>
    </source>
</evidence>
<keyword evidence="9" id="KW-1185">Reference proteome</keyword>
<evidence type="ECO:0000256" key="4">
    <source>
        <dbReference type="ARBA" id="ARBA00023163"/>
    </source>
</evidence>
<dbReference type="EMBL" id="JANBUM010000089">
    <property type="protein sequence ID" value="KAJ2785384.1"/>
    <property type="molecule type" value="Genomic_DNA"/>
</dbReference>
<dbReference type="Pfam" id="PF12753">
    <property type="entry name" value="Nro1"/>
    <property type="match status" value="1"/>
</dbReference>
<dbReference type="OrthoDB" id="5598057at2759"/>
<evidence type="ECO:0000313" key="8">
    <source>
        <dbReference type="EMBL" id="KAJ2785384.1"/>
    </source>
</evidence>
<dbReference type="Proteomes" id="UP001140172">
    <property type="component" value="Unassembled WGS sequence"/>
</dbReference>
<gene>
    <name evidence="8" type="ORF">GGI15_001936</name>
</gene>